<protein>
    <submittedName>
        <fullName evidence="1">Uncharacterized protein</fullName>
    </submittedName>
</protein>
<evidence type="ECO:0000313" key="1">
    <source>
        <dbReference type="EMBL" id="ADE75763.1"/>
    </source>
</evidence>
<sequence length="60" mass="7133">MKNTLNLWLECGCRIGFCVVNCRSYRRYSVNSQPSPTPYNSLRRHRTSSWLEKCVDHKLQ</sequence>
<organism evidence="1">
    <name type="scientific">Picea sitchensis</name>
    <name type="common">Sitka spruce</name>
    <name type="synonym">Pinus sitchensis</name>
    <dbReference type="NCBI Taxonomy" id="3332"/>
    <lineage>
        <taxon>Eukaryota</taxon>
        <taxon>Viridiplantae</taxon>
        <taxon>Streptophyta</taxon>
        <taxon>Embryophyta</taxon>
        <taxon>Tracheophyta</taxon>
        <taxon>Spermatophyta</taxon>
        <taxon>Pinopsida</taxon>
        <taxon>Pinidae</taxon>
        <taxon>Conifers I</taxon>
        <taxon>Pinales</taxon>
        <taxon>Pinaceae</taxon>
        <taxon>Picea</taxon>
    </lineage>
</organism>
<dbReference type="EMBL" id="BT122378">
    <property type="protein sequence ID" value="ADE75763.1"/>
    <property type="molecule type" value="mRNA"/>
</dbReference>
<accession>D5A894</accession>
<dbReference type="AlphaFoldDB" id="D5A894"/>
<name>D5A894_PICSI</name>
<reference evidence="1" key="1">
    <citation type="submission" date="2010-04" db="EMBL/GenBank/DDBJ databases">
        <authorList>
            <person name="Reid K.E."/>
            <person name="Liao N."/>
            <person name="Chan S."/>
            <person name="Docking R."/>
            <person name="Taylor G."/>
            <person name="Moore R."/>
            <person name="Mayo M."/>
            <person name="Munro S."/>
            <person name="King J."/>
            <person name="Yanchuk A."/>
            <person name="Holt R."/>
            <person name="Jones S."/>
            <person name="Marra M."/>
            <person name="Ritland C.E."/>
            <person name="Ritland K."/>
            <person name="Bohlmann J."/>
        </authorList>
    </citation>
    <scope>NUCLEOTIDE SEQUENCE</scope>
    <source>
        <tissue evidence="1">Buds collected with no treatment. Collection October 2007</tissue>
    </source>
</reference>
<proteinExistence type="evidence at transcript level"/>